<reference evidence="2" key="1">
    <citation type="submission" date="2021-04" db="EMBL/GenBank/DDBJ databases">
        <authorList>
            <person name="Hartkoorn R.C."/>
            <person name="Beaudoing E."/>
            <person name="Hot D."/>
        </authorList>
    </citation>
    <scope>NUCLEOTIDE SEQUENCE</scope>
    <source>
        <strain evidence="2">NRRL B-16292</strain>
    </source>
</reference>
<evidence type="ECO:0000313" key="2">
    <source>
        <dbReference type="EMBL" id="UWP85889.1"/>
    </source>
</evidence>
<evidence type="ECO:0000313" key="3">
    <source>
        <dbReference type="Proteomes" id="UP001059617"/>
    </source>
</evidence>
<proteinExistence type="predicted"/>
<keyword evidence="3" id="KW-1185">Reference proteome</keyword>
<feature type="region of interest" description="Disordered" evidence="1">
    <location>
        <begin position="25"/>
        <end position="49"/>
    </location>
</feature>
<reference evidence="2" key="2">
    <citation type="submission" date="2022-09" db="EMBL/GenBank/DDBJ databases">
        <title>Biosynthetic gene clusters of Dactylosporangioum fulvum.</title>
        <authorList>
            <person name="Caradec T."/>
        </authorList>
    </citation>
    <scope>NUCLEOTIDE SEQUENCE</scope>
    <source>
        <strain evidence="2">NRRL B-16292</strain>
    </source>
</reference>
<dbReference type="EMBL" id="CP073720">
    <property type="protein sequence ID" value="UWP85889.1"/>
    <property type="molecule type" value="Genomic_DNA"/>
</dbReference>
<organism evidence="2 3">
    <name type="scientific">Dactylosporangium fulvum</name>
    <dbReference type="NCBI Taxonomy" id="53359"/>
    <lineage>
        <taxon>Bacteria</taxon>
        <taxon>Bacillati</taxon>
        <taxon>Actinomycetota</taxon>
        <taxon>Actinomycetes</taxon>
        <taxon>Micromonosporales</taxon>
        <taxon>Micromonosporaceae</taxon>
        <taxon>Dactylosporangium</taxon>
    </lineage>
</organism>
<protein>
    <submittedName>
        <fullName evidence="2">Uncharacterized protein</fullName>
    </submittedName>
</protein>
<sequence>MSDQTAGPVPLNDRWATDEQPVKVLKAPEQPAYPPVSIEEPPASRRTTG</sequence>
<evidence type="ECO:0000256" key="1">
    <source>
        <dbReference type="SAM" id="MobiDB-lite"/>
    </source>
</evidence>
<accession>A0ABY5WA38</accession>
<gene>
    <name evidence="2" type="ORF">Dfulv_17220</name>
</gene>
<dbReference type="RefSeq" id="WP_259864253.1">
    <property type="nucleotide sequence ID" value="NZ_BAAAST010000205.1"/>
</dbReference>
<dbReference type="Proteomes" id="UP001059617">
    <property type="component" value="Chromosome"/>
</dbReference>
<name>A0ABY5WA38_9ACTN</name>